<gene>
    <name evidence="3" type="ORF">SAMN05660349_01576</name>
</gene>
<proteinExistence type="predicted"/>
<reference evidence="4" key="1">
    <citation type="submission" date="2017-02" db="EMBL/GenBank/DDBJ databases">
        <authorList>
            <person name="Varghese N."/>
            <person name="Submissions S."/>
        </authorList>
    </citation>
    <scope>NUCLEOTIDE SEQUENCE [LARGE SCALE GENOMIC DNA]</scope>
    <source>
        <strain evidence="4">DSM 24967</strain>
    </source>
</reference>
<organism evidence="3 4">
    <name type="scientific">Parabacteroides chartae</name>
    <dbReference type="NCBI Taxonomy" id="1037355"/>
    <lineage>
        <taxon>Bacteria</taxon>
        <taxon>Pseudomonadati</taxon>
        <taxon>Bacteroidota</taxon>
        <taxon>Bacteroidia</taxon>
        <taxon>Bacteroidales</taxon>
        <taxon>Tannerellaceae</taxon>
        <taxon>Parabacteroides</taxon>
    </lineage>
</organism>
<dbReference type="Proteomes" id="UP000190852">
    <property type="component" value="Unassembled WGS sequence"/>
</dbReference>
<evidence type="ECO:0000256" key="1">
    <source>
        <dbReference type="SAM" id="Phobius"/>
    </source>
</evidence>
<dbReference type="Gene3D" id="2.60.200.20">
    <property type="match status" value="1"/>
</dbReference>
<accession>A0A1T5BYN8</accession>
<dbReference type="AlphaFoldDB" id="A0A1T5BYN8"/>
<sequence length="216" mass="24337">MIIRIGKASDNDYIVNDDHVSRHHAYLLRNEQGWFIEDIQSTNGTYVNGCQVVKKKICSSDSIILGDKYVLDIKSALRSVNDYSEDFLALKDVYEKYISEKIKIQSNNQFKTRLFQSLPFALPGVVGIAVGFWGNGTPQLFGLSLSLAICAPTIGIYMGAKQWAKIPQLLQDISNQFKIDYVCPKCGTFLGEIPWESLRNKKQCPVPSCKAKWVSF</sequence>
<keyword evidence="1" id="KW-0812">Transmembrane</keyword>
<dbReference type="InterPro" id="IPR008984">
    <property type="entry name" value="SMAD_FHA_dom_sf"/>
</dbReference>
<keyword evidence="1" id="KW-1133">Transmembrane helix</keyword>
<dbReference type="RefSeq" id="WP_079683145.1">
    <property type="nucleotide sequence ID" value="NZ_FUYQ01000009.1"/>
</dbReference>
<evidence type="ECO:0000313" key="4">
    <source>
        <dbReference type="Proteomes" id="UP000190852"/>
    </source>
</evidence>
<keyword evidence="4" id="KW-1185">Reference proteome</keyword>
<dbReference type="SUPFAM" id="SSF49879">
    <property type="entry name" value="SMAD/FHA domain"/>
    <property type="match status" value="1"/>
</dbReference>
<feature type="transmembrane region" description="Helical" evidence="1">
    <location>
        <begin position="140"/>
        <end position="160"/>
    </location>
</feature>
<dbReference type="Pfam" id="PF00498">
    <property type="entry name" value="FHA"/>
    <property type="match status" value="1"/>
</dbReference>
<dbReference type="CDD" id="cd00060">
    <property type="entry name" value="FHA"/>
    <property type="match status" value="1"/>
</dbReference>
<feature type="transmembrane region" description="Helical" evidence="1">
    <location>
        <begin position="114"/>
        <end position="134"/>
    </location>
</feature>
<dbReference type="SMART" id="SM00240">
    <property type="entry name" value="FHA"/>
    <property type="match status" value="1"/>
</dbReference>
<name>A0A1T5BYN8_9BACT</name>
<keyword evidence="1" id="KW-0472">Membrane</keyword>
<dbReference type="EMBL" id="FUYQ01000009">
    <property type="protein sequence ID" value="SKB52245.1"/>
    <property type="molecule type" value="Genomic_DNA"/>
</dbReference>
<evidence type="ECO:0000259" key="2">
    <source>
        <dbReference type="PROSITE" id="PS50006"/>
    </source>
</evidence>
<feature type="domain" description="FHA" evidence="2">
    <location>
        <begin position="3"/>
        <end position="52"/>
    </location>
</feature>
<dbReference type="PROSITE" id="PS50006">
    <property type="entry name" value="FHA_DOMAIN"/>
    <property type="match status" value="1"/>
</dbReference>
<dbReference type="InterPro" id="IPR000253">
    <property type="entry name" value="FHA_dom"/>
</dbReference>
<evidence type="ECO:0000313" key="3">
    <source>
        <dbReference type="EMBL" id="SKB52245.1"/>
    </source>
</evidence>
<protein>
    <submittedName>
        <fullName evidence="3">FHA domain-containing protein</fullName>
    </submittedName>
</protein>